<dbReference type="EMBL" id="JANHOG010000074">
    <property type="protein sequence ID" value="KAJ3558661.1"/>
    <property type="molecule type" value="Genomic_DNA"/>
</dbReference>
<keyword evidence="2" id="KW-1185">Reference proteome</keyword>
<evidence type="ECO:0000313" key="1">
    <source>
        <dbReference type="EMBL" id="KAJ3558661.1"/>
    </source>
</evidence>
<proteinExistence type="predicted"/>
<protein>
    <submittedName>
        <fullName evidence="1">Uncharacterized protein</fullName>
    </submittedName>
</protein>
<evidence type="ECO:0000313" key="2">
    <source>
        <dbReference type="Proteomes" id="UP001148662"/>
    </source>
</evidence>
<dbReference type="Proteomes" id="UP001148662">
    <property type="component" value="Unassembled WGS sequence"/>
</dbReference>
<comment type="caution">
    <text evidence="1">The sequence shown here is derived from an EMBL/GenBank/DDBJ whole genome shotgun (WGS) entry which is preliminary data.</text>
</comment>
<reference evidence="1" key="1">
    <citation type="submission" date="2022-07" db="EMBL/GenBank/DDBJ databases">
        <title>Genome Sequence of Phlebia brevispora.</title>
        <authorList>
            <person name="Buettner E."/>
        </authorList>
    </citation>
    <scope>NUCLEOTIDE SEQUENCE</scope>
    <source>
        <strain evidence="1">MPL23</strain>
    </source>
</reference>
<organism evidence="1 2">
    <name type="scientific">Phlebia brevispora</name>
    <dbReference type="NCBI Taxonomy" id="194682"/>
    <lineage>
        <taxon>Eukaryota</taxon>
        <taxon>Fungi</taxon>
        <taxon>Dikarya</taxon>
        <taxon>Basidiomycota</taxon>
        <taxon>Agaricomycotina</taxon>
        <taxon>Agaricomycetes</taxon>
        <taxon>Polyporales</taxon>
        <taxon>Meruliaceae</taxon>
        <taxon>Phlebia</taxon>
    </lineage>
</organism>
<accession>A0ACC1TDM4</accession>
<gene>
    <name evidence="1" type="ORF">NM688_g794</name>
</gene>
<sequence>MVEFDLTVFRREPTPQEVDAAQKEIDRQEMAISTIEHRVQRLLSDIQELRKAQVDHAQAVRRCKGVITLARRIPEELLARIFEQCVADGWSRAPVIVSHVCSAWRKAALSPRVWSYVYVNSESPDMLGRTRFWLSMARFSPLHISLISTWRTDHSQLSDAVSLLGRHAQQWTTLSVESDMLRHTDLILSRCPPSMPNLREISVLTELHFDHSLDGEEETLHLGDTFSVDRSPAVRELRLICNAIPNDLTLPAHISNLHLSLKESPTARPLSALVILNLLDTLPALESLTLTMPLYYEHPYVEEENLEHVVTFPYLTSLTMYGPPDMNGLLVHLRAPALRRLQLRSLEDTGYRQESIGPTLLTFISGSSPPLELLELHDIDLTPHFFAACFSAMPQLRTLHLHESSISDPTLRLLEPSPGGEGLCPRLTHLDLRWCGQLTGRALVNLVSSRLHGNIPGAFPGVGDLAVPITEIAVLNCCYVQERDVVSLAQMTVCRVCLRDDDYCRACKCCDNGRYRQRLKMRYLAGLSKEEKRYVHRMRILGSGIKLTIADNVVVHYRISSSCHDDTKNITIRINSSLYSW</sequence>
<name>A0ACC1TDM4_9APHY</name>